<evidence type="ECO:0000256" key="2">
    <source>
        <dbReference type="ARBA" id="ARBA00022980"/>
    </source>
</evidence>
<dbReference type="Proteomes" id="UP000305948">
    <property type="component" value="Unassembled WGS sequence"/>
</dbReference>
<dbReference type="OrthoDB" id="509901at2759"/>
<gene>
    <name evidence="7" type="ORF">OE88DRAFT_1665559</name>
</gene>
<protein>
    <recommendedName>
        <fullName evidence="4">Large ribosomal subunit protein uL30m</fullName>
    </recommendedName>
</protein>
<dbReference type="AlphaFoldDB" id="A0A5C3MR26"/>
<feature type="region of interest" description="Disordered" evidence="5">
    <location>
        <begin position="21"/>
        <end position="44"/>
    </location>
</feature>
<name>A0A5C3MR26_9AGAM</name>
<evidence type="ECO:0000256" key="1">
    <source>
        <dbReference type="ARBA" id="ARBA00007594"/>
    </source>
</evidence>
<evidence type="ECO:0000256" key="3">
    <source>
        <dbReference type="ARBA" id="ARBA00023274"/>
    </source>
</evidence>
<dbReference type="GO" id="GO:0015934">
    <property type="term" value="C:large ribosomal subunit"/>
    <property type="evidence" value="ECO:0007669"/>
    <property type="project" value="InterPro"/>
</dbReference>
<dbReference type="InterPro" id="IPR016082">
    <property type="entry name" value="Ribosomal_uL30_ferredoxin-like"/>
</dbReference>
<dbReference type="EMBL" id="ML213522">
    <property type="protein sequence ID" value="TFK47869.1"/>
    <property type="molecule type" value="Genomic_DNA"/>
</dbReference>
<evidence type="ECO:0000256" key="4">
    <source>
        <dbReference type="ARBA" id="ARBA00035281"/>
    </source>
</evidence>
<proteinExistence type="inferred from homology"/>
<dbReference type="Gene3D" id="3.30.1390.20">
    <property type="entry name" value="Ribosomal protein L30, ferredoxin-like fold domain"/>
    <property type="match status" value="1"/>
</dbReference>
<keyword evidence="2" id="KW-0689">Ribosomal protein</keyword>
<dbReference type="InterPro" id="IPR005996">
    <property type="entry name" value="Ribosomal_uL30_bac-type"/>
</dbReference>
<dbReference type="InterPro" id="IPR036919">
    <property type="entry name" value="Ribo_uL30_ferredoxin-like_sf"/>
</dbReference>
<comment type="similarity">
    <text evidence="1">Belongs to the universal ribosomal protein uL30 family.</text>
</comment>
<keyword evidence="8" id="KW-1185">Reference proteome</keyword>
<dbReference type="CDD" id="cd01658">
    <property type="entry name" value="Ribosomal_L30"/>
    <property type="match status" value="1"/>
</dbReference>
<dbReference type="NCBIfam" id="TIGR01308">
    <property type="entry name" value="rpmD_bact"/>
    <property type="match status" value="1"/>
</dbReference>
<organism evidence="7 8">
    <name type="scientific">Heliocybe sulcata</name>
    <dbReference type="NCBI Taxonomy" id="5364"/>
    <lineage>
        <taxon>Eukaryota</taxon>
        <taxon>Fungi</taxon>
        <taxon>Dikarya</taxon>
        <taxon>Basidiomycota</taxon>
        <taxon>Agaricomycotina</taxon>
        <taxon>Agaricomycetes</taxon>
        <taxon>Gloeophyllales</taxon>
        <taxon>Gloeophyllaceae</taxon>
        <taxon>Heliocybe</taxon>
    </lineage>
</organism>
<dbReference type="GO" id="GO:0006412">
    <property type="term" value="P:translation"/>
    <property type="evidence" value="ECO:0007669"/>
    <property type="project" value="InterPro"/>
</dbReference>
<reference evidence="7 8" key="1">
    <citation type="journal article" date="2019" name="Nat. Ecol. Evol.">
        <title>Megaphylogeny resolves global patterns of mushroom evolution.</title>
        <authorList>
            <person name="Varga T."/>
            <person name="Krizsan K."/>
            <person name="Foldi C."/>
            <person name="Dima B."/>
            <person name="Sanchez-Garcia M."/>
            <person name="Sanchez-Ramirez S."/>
            <person name="Szollosi G.J."/>
            <person name="Szarkandi J.G."/>
            <person name="Papp V."/>
            <person name="Albert L."/>
            <person name="Andreopoulos W."/>
            <person name="Angelini C."/>
            <person name="Antonin V."/>
            <person name="Barry K.W."/>
            <person name="Bougher N.L."/>
            <person name="Buchanan P."/>
            <person name="Buyck B."/>
            <person name="Bense V."/>
            <person name="Catcheside P."/>
            <person name="Chovatia M."/>
            <person name="Cooper J."/>
            <person name="Damon W."/>
            <person name="Desjardin D."/>
            <person name="Finy P."/>
            <person name="Geml J."/>
            <person name="Haridas S."/>
            <person name="Hughes K."/>
            <person name="Justo A."/>
            <person name="Karasinski D."/>
            <person name="Kautmanova I."/>
            <person name="Kiss B."/>
            <person name="Kocsube S."/>
            <person name="Kotiranta H."/>
            <person name="LaButti K.M."/>
            <person name="Lechner B.E."/>
            <person name="Liimatainen K."/>
            <person name="Lipzen A."/>
            <person name="Lukacs Z."/>
            <person name="Mihaltcheva S."/>
            <person name="Morgado L.N."/>
            <person name="Niskanen T."/>
            <person name="Noordeloos M.E."/>
            <person name="Ohm R.A."/>
            <person name="Ortiz-Santana B."/>
            <person name="Ovrebo C."/>
            <person name="Racz N."/>
            <person name="Riley R."/>
            <person name="Savchenko A."/>
            <person name="Shiryaev A."/>
            <person name="Soop K."/>
            <person name="Spirin V."/>
            <person name="Szebenyi C."/>
            <person name="Tomsovsky M."/>
            <person name="Tulloss R.E."/>
            <person name="Uehling J."/>
            <person name="Grigoriev I.V."/>
            <person name="Vagvolgyi C."/>
            <person name="Papp T."/>
            <person name="Martin F.M."/>
            <person name="Miettinen O."/>
            <person name="Hibbett D.S."/>
            <person name="Nagy L.G."/>
        </authorList>
    </citation>
    <scope>NUCLEOTIDE SEQUENCE [LARGE SCALE GENOMIC DNA]</scope>
    <source>
        <strain evidence="7 8">OMC1185</strain>
    </source>
</reference>
<dbReference type="GO" id="GO:0003735">
    <property type="term" value="F:structural constituent of ribosome"/>
    <property type="evidence" value="ECO:0007669"/>
    <property type="project" value="InterPro"/>
</dbReference>
<accession>A0A5C3MR26</accession>
<dbReference type="STRING" id="5364.A0A5C3MR26"/>
<keyword evidence="3" id="KW-0687">Ribonucleoprotein</keyword>
<evidence type="ECO:0000313" key="8">
    <source>
        <dbReference type="Proteomes" id="UP000305948"/>
    </source>
</evidence>
<dbReference type="Pfam" id="PF00327">
    <property type="entry name" value="Ribosomal_L30"/>
    <property type="match status" value="1"/>
</dbReference>
<evidence type="ECO:0000259" key="6">
    <source>
        <dbReference type="Pfam" id="PF00327"/>
    </source>
</evidence>
<dbReference type="PANTHER" id="PTHR15892:SF2">
    <property type="entry name" value="LARGE RIBOSOMAL SUBUNIT PROTEIN UL30M"/>
    <property type="match status" value="1"/>
</dbReference>
<sequence length="133" mass="14836">MASPITTALRQSRFLNIASTSQARHLATASTPTPPPPSSTQPPTHYRITLKRSAIGLGHAKQGTLVALGLHRRFQTVFHPHRPDIAGKILRVKELVEVQNVPEEAVRTKEEMTRERRATRGFKVIGRRMGVYP</sequence>
<dbReference type="GO" id="GO:0005739">
    <property type="term" value="C:mitochondrion"/>
    <property type="evidence" value="ECO:0007669"/>
    <property type="project" value="TreeGrafter"/>
</dbReference>
<dbReference type="SUPFAM" id="SSF55129">
    <property type="entry name" value="Ribosomal protein L30p/L7e"/>
    <property type="match status" value="1"/>
</dbReference>
<feature type="domain" description="Large ribosomal subunit protein uL30-like ferredoxin-like fold" evidence="6">
    <location>
        <begin position="46"/>
        <end position="96"/>
    </location>
</feature>
<evidence type="ECO:0000313" key="7">
    <source>
        <dbReference type="EMBL" id="TFK47869.1"/>
    </source>
</evidence>
<evidence type="ECO:0000256" key="5">
    <source>
        <dbReference type="SAM" id="MobiDB-lite"/>
    </source>
</evidence>
<dbReference type="PANTHER" id="PTHR15892">
    <property type="entry name" value="MITOCHONDRIAL RIBOSOMAL PROTEIN L30"/>
    <property type="match status" value="1"/>
</dbReference>